<reference evidence="1 2" key="1">
    <citation type="submission" date="2023-03" db="EMBL/GenBank/DDBJ databases">
        <title>High-quality genome of Scylla paramamosain provides insights in environmental adaptation.</title>
        <authorList>
            <person name="Zhang L."/>
        </authorList>
    </citation>
    <scope>NUCLEOTIDE SEQUENCE [LARGE SCALE GENOMIC DNA]</scope>
    <source>
        <strain evidence="1">LZ_2023a</strain>
        <tissue evidence="1">Muscle</tissue>
    </source>
</reference>
<dbReference type="Proteomes" id="UP001487740">
    <property type="component" value="Unassembled WGS sequence"/>
</dbReference>
<accession>A0AAW0SF96</accession>
<evidence type="ECO:0000313" key="2">
    <source>
        <dbReference type="Proteomes" id="UP001487740"/>
    </source>
</evidence>
<sequence length="100" mass="10915">MCSGYINRSLIFVISPQTELSALTTEYWRLCSALPAGTSGDRQGIGCSYAVVAEAGFAVLGLRPFGFLLDTVPRQHICITRRQSLRAEDGIVYPSVNSSW</sequence>
<evidence type="ECO:0000313" key="1">
    <source>
        <dbReference type="EMBL" id="KAK8374014.1"/>
    </source>
</evidence>
<comment type="caution">
    <text evidence="1">The sequence shown here is derived from an EMBL/GenBank/DDBJ whole genome shotgun (WGS) entry which is preliminary data.</text>
</comment>
<protein>
    <submittedName>
        <fullName evidence="1">Uncharacterized protein</fullName>
    </submittedName>
</protein>
<organism evidence="1 2">
    <name type="scientific">Scylla paramamosain</name>
    <name type="common">Mud crab</name>
    <dbReference type="NCBI Taxonomy" id="85552"/>
    <lineage>
        <taxon>Eukaryota</taxon>
        <taxon>Metazoa</taxon>
        <taxon>Ecdysozoa</taxon>
        <taxon>Arthropoda</taxon>
        <taxon>Crustacea</taxon>
        <taxon>Multicrustacea</taxon>
        <taxon>Malacostraca</taxon>
        <taxon>Eumalacostraca</taxon>
        <taxon>Eucarida</taxon>
        <taxon>Decapoda</taxon>
        <taxon>Pleocyemata</taxon>
        <taxon>Brachyura</taxon>
        <taxon>Eubrachyura</taxon>
        <taxon>Portunoidea</taxon>
        <taxon>Portunidae</taxon>
        <taxon>Portuninae</taxon>
        <taxon>Scylla</taxon>
    </lineage>
</organism>
<proteinExistence type="predicted"/>
<keyword evidence="2" id="KW-1185">Reference proteome</keyword>
<dbReference type="EMBL" id="JARAKH010000711">
    <property type="protein sequence ID" value="KAK8374014.1"/>
    <property type="molecule type" value="Genomic_DNA"/>
</dbReference>
<dbReference type="AlphaFoldDB" id="A0AAW0SF96"/>
<name>A0AAW0SF96_SCYPA</name>
<gene>
    <name evidence="1" type="ORF">O3P69_020289</name>
</gene>